<dbReference type="AlphaFoldDB" id="A0AAX6DNJ2"/>
<dbReference type="PANTHER" id="PTHR48047:SF107">
    <property type="entry name" value="UDP-GLYCOSYLTRANSFERASE 92A1-LIKE"/>
    <property type="match status" value="1"/>
</dbReference>
<dbReference type="PANTHER" id="PTHR48047">
    <property type="entry name" value="GLYCOSYLTRANSFERASE"/>
    <property type="match status" value="1"/>
</dbReference>
<organism evidence="3 4">
    <name type="scientific">Iris pallida</name>
    <name type="common">Sweet iris</name>
    <dbReference type="NCBI Taxonomy" id="29817"/>
    <lineage>
        <taxon>Eukaryota</taxon>
        <taxon>Viridiplantae</taxon>
        <taxon>Streptophyta</taxon>
        <taxon>Embryophyta</taxon>
        <taxon>Tracheophyta</taxon>
        <taxon>Spermatophyta</taxon>
        <taxon>Magnoliopsida</taxon>
        <taxon>Liliopsida</taxon>
        <taxon>Asparagales</taxon>
        <taxon>Iridaceae</taxon>
        <taxon>Iridoideae</taxon>
        <taxon>Irideae</taxon>
        <taxon>Iris</taxon>
    </lineage>
</organism>
<evidence type="ECO:0000313" key="4">
    <source>
        <dbReference type="Proteomes" id="UP001140949"/>
    </source>
</evidence>
<reference evidence="3" key="1">
    <citation type="journal article" date="2023" name="GigaByte">
        <title>Genome assembly of the bearded iris, Iris pallida Lam.</title>
        <authorList>
            <person name="Bruccoleri R.E."/>
            <person name="Oakeley E.J."/>
            <person name="Faust A.M.E."/>
            <person name="Altorfer M."/>
            <person name="Dessus-Babus S."/>
            <person name="Burckhardt D."/>
            <person name="Oertli M."/>
            <person name="Naumann U."/>
            <person name="Petersen F."/>
            <person name="Wong J."/>
        </authorList>
    </citation>
    <scope>NUCLEOTIDE SEQUENCE</scope>
    <source>
        <strain evidence="3">GSM-AAB239-AS_SAM_17_03QT</strain>
    </source>
</reference>
<feature type="region of interest" description="Disordered" evidence="2">
    <location>
        <begin position="143"/>
        <end position="166"/>
    </location>
</feature>
<reference evidence="3" key="2">
    <citation type="submission" date="2023-04" db="EMBL/GenBank/DDBJ databases">
        <authorList>
            <person name="Bruccoleri R.E."/>
            <person name="Oakeley E.J."/>
            <person name="Faust A.-M."/>
            <person name="Dessus-Babus S."/>
            <person name="Altorfer M."/>
            <person name="Burckhardt D."/>
            <person name="Oertli M."/>
            <person name="Naumann U."/>
            <person name="Petersen F."/>
            <person name="Wong J."/>
        </authorList>
    </citation>
    <scope>NUCLEOTIDE SEQUENCE</scope>
    <source>
        <strain evidence="3">GSM-AAB239-AS_SAM_17_03QT</strain>
        <tissue evidence="3">Leaf</tissue>
    </source>
</reference>
<evidence type="ECO:0000256" key="2">
    <source>
        <dbReference type="SAM" id="MobiDB-lite"/>
    </source>
</evidence>
<dbReference type="GO" id="GO:0035251">
    <property type="term" value="F:UDP-glucosyltransferase activity"/>
    <property type="evidence" value="ECO:0007669"/>
    <property type="project" value="TreeGrafter"/>
</dbReference>
<sequence length="221" mass="24305">MSLWLHLPHVAAPPGSREFNVPGFPETFKLQTNQMSSYMRAADGSDPWSRFFRRQITRSLHSDAIVCNTVEEVETEGLRLLRRNAGGLRVFPVGPLLPLESNSSHDRSGRKSGVEAGCIVKWLDSHESGSVVYMSFGSQNTVFGQPDNEPGGRARVERPPVRVGGQAAPRVRSELGVSARVAASGIRRENESERERDSDQAMGAAARDTVGRFHRCVPEPL</sequence>
<feature type="compositionally biased region" description="Basic and acidic residues" evidence="2">
    <location>
        <begin position="150"/>
        <end position="160"/>
    </location>
</feature>
<name>A0AAX6DNJ2_IRIPA</name>
<evidence type="ECO:0000256" key="1">
    <source>
        <dbReference type="ARBA" id="ARBA00009995"/>
    </source>
</evidence>
<dbReference type="SUPFAM" id="SSF53756">
    <property type="entry name" value="UDP-Glycosyltransferase/glycogen phosphorylase"/>
    <property type="match status" value="1"/>
</dbReference>
<dbReference type="Gene3D" id="3.40.50.2000">
    <property type="entry name" value="Glycogen Phosphorylase B"/>
    <property type="match status" value="2"/>
</dbReference>
<dbReference type="EMBL" id="JANAVB010043216">
    <property type="protein sequence ID" value="KAJ6793265.1"/>
    <property type="molecule type" value="Genomic_DNA"/>
</dbReference>
<comment type="similarity">
    <text evidence="1">Belongs to the UDP-glycosyltransferase family.</text>
</comment>
<gene>
    <name evidence="3" type="ORF">M6B38_111855</name>
</gene>
<proteinExistence type="inferred from homology"/>
<keyword evidence="4" id="KW-1185">Reference proteome</keyword>
<feature type="compositionally biased region" description="Basic and acidic residues" evidence="2">
    <location>
        <begin position="186"/>
        <end position="199"/>
    </location>
</feature>
<dbReference type="Proteomes" id="UP001140949">
    <property type="component" value="Unassembled WGS sequence"/>
</dbReference>
<accession>A0AAX6DNJ2</accession>
<protein>
    <submittedName>
        <fullName evidence="3">Uncharacterized protein</fullName>
    </submittedName>
</protein>
<comment type="caution">
    <text evidence="3">The sequence shown here is derived from an EMBL/GenBank/DDBJ whole genome shotgun (WGS) entry which is preliminary data.</text>
</comment>
<evidence type="ECO:0000313" key="3">
    <source>
        <dbReference type="EMBL" id="KAJ6793265.1"/>
    </source>
</evidence>
<feature type="region of interest" description="Disordered" evidence="2">
    <location>
        <begin position="183"/>
        <end position="221"/>
    </location>
</feature>